<evidence type="ECO:0000259" key="3">
    <source>
        <dbReference type="Pfam" id="PF00535"/>
    </source>
</evidence>
<dbReference type="InterPro" id="IPR001173">
    <property type="entry name" value="Glyco_trans_2-like"/>
</dbReference>
<dbReference type="InterPro" id="IPR029044">
    <property type="entry name" value="Nucleotide-diphossugar_trans"/>
</dbReference>
<dbReference type="SUPFAM" id="SSF53448">
    <property type="entry name" value="Nucleotide-diphospho-sugar transferases"/>
    <property type="match status" value="1"/>
</dbReference>
<feature type="coiled-coil region" evidence="1">
    <location>
        <begin position="219"/>
        <end position="246"/>
    </location>
</feature>
<organism evidence="4 5">
    <name type="scientific">Algoriphagus marincola</name>
    <dbReference type="NCBI Taxonomy" id="264027"/>
    <lineage>
        <taxon>Bacteria</taxon>
        <taxon>Pseudomonadati</taxon>
        <taxon>Bacteroidota</taxon>
        <taxon>Cytophagia</taxon>
        <taxon>Cytophagales</taxon>
        <taxon>Cyclobacteriaceae</taxon>
        <taxon>Algoriphagus</taxon>
    </lineage>
</organism>
<gene>
    <name evidence="4" type="ORF">KUV23_07665</name>
</gene>
<name>A0ABS7N4A2_9BACT</name>
<evidence type="ECO:0000313" key="4">
    <source>
        <dbReference type="EMBL" id="MBY5950845.1"/>
    </source>
</evidence>
<dbReference type="EMBL" id="JAHVHP010000001">
    <property type="protein sequence ID" value="MBY5950845.1"/>
    <property type="molecule type" value="Genomic_DNA"/>
</dbReference>
<keyword evidence="2" id="KW-0472">Membrane</keyword>
<keyword evidence="2" id="KW-0812">Transmembrane</keyword>
<dbReference type="CDD" id="cd00761">
    <property type="entry name" value="Glyco_tranf_GTA_type"/>
    <property type="match status" value="1"/>
</dbReference>
<dbReference type="InterPro" id="IPR050834">
    <property type="entry name" value="Glycosyltransf_2"/>
</dbReference>
<comment type="caution">
    <text evidence="4">The sequence shown here is derived from an EMBL/GenBank/DDBJ whole genome shotgun (WGS) entry which is preliminary data.</text>
</comment>
<evidence type="ECO:0000256" key="2">
    <source>
        <dbReference type="SAM" id="Phobius"/>
    </source>
</evidence>
<reference evidence="4 5" key="1">
    <citation type="submission" date="2021-06" db="EMBL/GenBank/DDBJ databases">
        <title>44 bacteria genomes isolated from Dapeng, Shenzhen.</title>
        <authorList>
            <person name="Zheng W."/>
            <person name="Yu S."/>
            <person name="Huang Y."/>
        </authorList>
    </citation>
    <scope>NUCLEOTIDE SEQUENCE [LARGE SCALE GENOMIC DNA]</scope>
    <source>
        <strain evidence="4 5">DP5N14-6</strain>
    </source>
</reference>
<dbReference type="Gene3D" id="3.90.550.10">
    <property type="entry name" value="Spore Coat Polysaccharide Biosynthesis Protein SpsA, Chain A"/>
    <property type="match status" value="1"/>
</dbReference>
<keyword evidence="5" id="KW-1185">Reference proteome</keyword>
<keyword evidence="2" id="KW-1133">Transmembrane helix</keyword>
<feature type="transmembrane region" description="Helical" evidence="2">
    <location>
        <begin position="281"/>
        <end position="299"/>
    </location>
</feature>
<dbReference type="Proteomes" id="UP000766609">
    <property type="component" value="Unassembled WGS sequence"/>
</dbReference>
<evidence type="ECO:0000313" key="5">
    <source>
        <dbReference type="Proteomes" id="UP000766609"/>
    </source>
</evidence>
<feature type="domain" description="Glycosyltransferase 2-like" evidence="3">
    <location>
        <begin position="14"/>
        <end position="173"/>
    </location>
</feature>
<dbReference type="Pfam" id="PF00535">
    <property type="entry name" value="Glycos_transf_2"/>
    <property type="match status" value="1"/>
</dbReference>
<proteinExistence type="predicted"/>
<dbReference type="PANTHER" id="PTHR43685">
    <property type="entry name" value="GLYCOSYLTRANSFERASE"/>
    <property type="match status" value="1"/>
</dbReference>
<accession>A0ABS7N4A2</accession>
<sequence length="305" mass="35564">MKVQDDLSPRVFFSIVIPFFNREKFLEKAVQSVIDQTYKDWELILVNDGSTDDSLIIAKSFDDSRIKVVSYSLNQGNAFARNSGWKASKYSWVAYLDSDDWYEKDYLETLALEIRNNPEIGFFWTGVRFIDSLGNSIKEEFWKPKKSLPSDTFFDELRIGTNCGIAVKRTLLESFGGFDENFKASVDREFFLRISQNEMGKGILEILVNCLIGEHVSVRKNYSAQAAAYNELIKRYEKAIKRNKSRTAWWYHKAMWLNLYCNNTALAWNYLKTMKFPQKSIFLFLGFVFLPKSLAITIHRKLARK</sequence>
<dbReference type="PANTHER" id="PTHR43685:SF2">
    <property type="entry name" value="GLYCOSYLTRANSFERASE 2-LIKE DOMAIN-CONTAINING PROTEIN"/>
    <property type="match status" value="1"/>
</dbReference>
<protein>
    <submittedName>
        <fullName evidence="4">Glycosyltransferase family 2 protein</fullName>
    </submittedName>
</protein>
<keyword evidence="1" id="KW-0175">Coiled coil</keyword>
<evidence type="ECO:0000256" key="1">
    <source>
        <dbReference type="SAM" id="Coils"/>
    </source>
</evidence>
<dbReference type="RefSeq" id="WP_222583670.1">
    <property type="nucleotide sequence ID" value="NZ_JAHVHP010000001.1"/>
</dbReference>